<dbReference type="GO" id="GO:0006437">
    <property type="term" value="P:tyrosyl-tRNA aminoacylation"/>
    <property type="evidence" value="ECO:0007669"/>
    <property type="project" value="InterPro"/>
</dbReference>
<dbReference type="GO" id="GO:0003723">
    <property type="term" value="F:RNA binding"/>
    <property type="evidence" value="ECO:0007669"/>
    <property type="project" value="InterPro"/>
</dbReference>
<dbReference type="InterPro" id="IPR002305">
    <property type="entry name" value="aa-tRNA-synth_Ic"/>
</dbReference>
<dbReference type="Gene3D" id="1.10.240.10">
    <property type="entry name" value="Tyrosyl-Transfer RNA Synthetase"/>
    <property type="match status" value="2"/>
</dbReference>
<gene>
    <name evidence="10" type="ORF">SeMB42_g04844</name>
</gene>
<dbReference type="PROSITE" id="PS00178">
    <property type="entry name" value="AA_TRNA_LIGASE_I"/>
    <property type="match status" value="2"/>
</dbReference>
<dbReference type="STRING" id="286115.A0A507CV95"/>
<evidence type="ECO:0000256" key="5">
    <source>
        <dbReference type="ARBA" id="ARBA00022917"/>
    </source>
</evidence>
<dbReference type="GO" id="GO:0005524">
    <property type="term" value="F:ATP binding"/>
    <property type="evidence" value="ECO:0007669"/>
    <property type="project" value="UniProtKB-KW"/>
</dbReference>
<dbReference type="Gene3D" id="3.10.290.10">
    <property type="entry name" value="RNA-binding S4 domain"/>
    <property type="match status" value="2"/>
</dbReference>
<dbReference type="Gene3D" id="3.40.50.620">
    <property type="entry name" value="HUPs"/>
    <property type="match status" value="2"/>
</dbReference>
<dbReference type="CDD" id="cd00805">
    <property type="entry name" value="TyrRS_core"/>
    <property type="match status" value="2"/>
</dbReference>
<keyword evidence="3 9" id="KW-0547">Nucleotide-binding</keyword>
<dbReference type="InterPro" id="IPR002307">
    <property type="entry name" value="Tyr-tRNA-ligase"/>
</dbReference>
<comment type="similarity">
    <text evidence="9">Belongs to the class-I aminoacyl-tRNA synthetase family.</text>
</comment>
<comment type="catalytic activity">
    <reaction evidence="8 9">
        <text>tRNA(Tyr) + L-tyrosine + ATP = L-tyrosyl-tRNA(Tyr) + AMP + diphosphate + H(+)</text>
        <dbReference type="Rhea" id="RHEA:10220"/>
        <dbReference type="Rhea" id="RHEA-COMP:9706"/>
        <dbReference type="Rhea" id="RHEA-COMP:9707"/>
        <dbReference type="ChEBI" id="CHEBI:15378"/>
        <dbReference type="ChEBI" id="CHEBI:30616"/>
        <dbReference type="ChEBI" id="CHEBI:33019"/>
        <dbReference type="ChEBI" id="CHEBI:58315"/>
        <dbReference type="ChEBI" id="CHEBI:78442"/>
        <dbReference type="ChEBI" id="CHEBI:78536"/>
        <dbReference type="ChEBI" id="CHEBI:456215"/>
        <dbReference type="EC" id="6.1.1.1"/>
    </reaction>
</comment>
<sequence>MHPACAARTWLLPSPSPSGRHLARRLLHVAAATPTPAPLARHHRHAPIAAMAARGLLADISRSQASDILAKAPTSVYAGFDPTAPSLHVGNLMLILALVHFQLAGHQPIALVGGATAPIGDPSFRSTARKPMPSETVTGNACKIEAQLATVFENACLYLQKRKLAMPAEMKPVKILNNLDWFKDLGLLDFLTIAGHHARISAMLARDSVKSRLDSAQGLSFAEFTYQLVQAYDFMHLNATQGCTVQLGGTDQWGNILAGLDLIRKKYVDMSDYEKSPKPVPHAAQDVFGLVVPLIVDSHGHKFGKSAGNALWLDKTMLSPFDFYQFFRRAHDSDVEKLLKYFTFLPLHEIELVMREHAAEPHRHLPQRLLALQVTELVHGEQEAQRAAAMTDILYDSTSRYSAAEIISAFASSPHVTKLPFDQVVNKTLLQVCVASKALPSKKSAKKSIAQGAVHLGKARITIPEHITALSRLQLLGSSNGHICYRGTPFWYIFRPLMSHTWETLCITKLQGDSWSISERTFNIRGDAHTDRSIVEDDKNPTTAELATILADLLANSLIIEAGRRGQVPPIRGHVPPLLLHALASGPAADVLKSLSVRNACLDMADEWEWVAKLAALERPPSAYYQDFGGLDSSWMLQERKAGKEPTLTAVLALIRVHLVVATSYLQKSDSKLTFGLLSGSTYLPSNTRMAKFITISLLAYVAAFLFFTPVRAPHPESPSDDEQCVQYMISAVTDSSEPTTQGAPLSYIRNRMNDIVTSELENTYCTPEEVSEKSEMIPCERIIFVRSFHHLVFDALNQLLTVLARYINDNQHHDVSQVLYEAQALVCFHIYKHYCLERGCRKRIPDTLFRGIIMPKLPEYEWVGLRGYKSEFNYLESVRKRAAYVNDLISGILNTAGEGPAPSSSSFELDEWHKRMWALEDAPDFGCALPHDSAHLSDPTSPGRRVSELYNNREYREYETEFGRHAHGHVGSSRARPHIHIHFPPPRPPPPPPLLTPTLRSQASDILAKAPTSVYAGFDPTAPSLHVGNLMLILALVHFQLAGHQPIALVGGATAPIGDPSFRSTARKPMPSETVTGNACKIEAQLATVFENACLYLQKRKLAMPAEMKPVKILNNLDWFKDLGLLDFLTIAGHHARISAMLARDSVKSRLDSAQGLSFAEFTYQLVQAYDFMHLNATQGCTVQLGGTDQWGNILAGLDLIRKKYVDMSDYEKSPKPVPHAAQDVFGLVVPLIVDSHGHKFGKSAGNALWLDKTMLSPFDFYQFFRRAHDSDVEKLLKYFTFLPLHEIELVMREHAAEPHRHLPQRLLALQVTELVHGEQEAQRAAAMTDILYDSTSRYSAAEIISAFASSPHVTKLPFDQVVNKTLLQVCVASKALPSKKSAKKSIAQGAVHLGKARITIPEHITALSRLQLLGSSNGHICYRGTPFWYIFRPLMSHTWETLCITKLQGDSWSISERTFNIRGDAHTDRSIVEDDKNPTTAELATILADLLANSLIIEAGRRGQVPPIRGHVPPLLLHALASGPAADVLKSLSVRNACLDMADEWEWVAKLAALERLDLHRVMANDRAVVTFHEHAPIEAITYTCDTWVTLEPRVRSITRVL</sequence>
<dbReference type="InterPro" id="IPR001412">
    <property type="entry name" value="aa-tRNA-synth_I_CS"/>
</dbReference>
<dbReference type="EMBL" id="QEAN01000209">
    <property type="protein sequence ID" value="TPX43124.1"/>
    <property type="molecule type" value="Genomic_DNA"/>
</dbReference>
<dbReference type="InterPro" id="IPR014729">
    <property type="entry name" value="Rossmann-like_a/b/a_fold"/>
</dbReference>
<dbReference type="VEuPathDB" id="FungiDB:SeMB42_g04844"/>
<organism evidence="10 11">
    <name type="scientific">Synchytrium endobioticum</name>
    <dbReference type="NCBI Taxonomy" id="286115"/>
    <lineage>
        <taxon>Eukaryota</taxon>
        <taxon>Fungi</taxon>
        <taxon>Fungi incertae sedis</taxon>
        <taxon>Chytridiomycota</taxon>
        <taxon>Chytridiomycota incertae sedis</taxon>
        <taxon>Chytridiomycetes</taxon>
        <taxon>Synchytriales</taxon>
        <taxon>Synchytriaceae</taxon>
        <taxon>Synchytrium</taxon>
    </lineage>
</organism>
<dbReference type="SUPFAM" id="SSF52374">
    <property type="entry name" value="Nucleotidylyl transferase"/>
    <property type="match status" value="2"/>
</dbReference>
<name>A0A507CV95_9FUNG</name>
<evidence type="ECO:0000256" key="7">
    <source>
        <dbReference type="ARBA" id="ARBA00033323"/>
    </source>
</evidence>
<dbReference type="GO" id="GO:0004831">
    <property type="term" value="F:tyrosine-tRNA ligase activity"/>
    <property type="evidence" value="ECO:0007669"/>
    <property type="project" value="UniProtKB-EC"/>
</dbReference>
<keyword evidence="4 9" id="KW-0067">ATP-binding</keyword>
<keyword evidence="5 9" id="KW-0648">Protein biosynthesis</keyword>
<protein>
    <recommendedName>
        <fullName evidence="1 9">Tyrosine--tRNA ligase</fullName>
        <ecNumber evidence="1 9">6.1.1.1</ecNumber>
    </recommendedName>
    <alternativeName>
        <fullName evidence="7 9">Tyrosyl-tRNA synthetase</fullName>
    </alternativeName>
</protein>
<dbReference type="PANTHER" id="PTHR11766:SF0">
    <property type="entry name" value="TYROSINE--TRNA LIGASE, MITOCHONDRIAL"/>
    <property type="match status" value="1"/>
</dbReference>
<dbReference type="Proteomes" id="UP000317494">
    <property type="component" value="Unassembled WGS sequence"/>
</dbReference>
<keyword evidence="6 9" id="KW-0030">Aminoacyl-tRNA synthetase</keyword>
<dbReference type="GO" id="GO:0005829">
    <property type="term" value="C:cytosol"/>
    <property type="evidence" value="ECO:0007669"/>
    <property type="project" value="TreeGrafter"/>
</dbReference>
<evidence type="ECO:0000256" key="1">
    <source>
        <dbReference type="ARBA" id="ARBA00013160"/>
    </source>
</evidence>
<dbReference type="Pfam" id="PF00579">
    <property type="entry name" value="tRNA-synt_1b"/>
    <property type="match status" value="2"/>
</dbReference>
<dbReference type="EC" id="6.1.1.1" evidence="1 9"/>
<evidence type="ECO:0000256" key="4">
    <source>
        <dbReference type="ARBA" id="ARBA00022840"/>
    </source>
</evidence>
<evidence type="ECO:0000256" key="6">
    <source>
        <dbReference type="ARBA" id="ARBA00023146"/>
    </source>
</evidence>
<evidence type="ECO:0000256" key="2">
    <source>
        <dbReference type="ARBA" id="ARBA00022598"/>
    </source>
</evidence>
<dbReference type="PANTHER" id="PTHR11766">
    <property type="entry name" value="TYROSYL-TRNA SYNTHETASE"/>
    <property type="match status" value="1"/>
</dbReference>
<keyword evidence="2 9" id="KW-0436">Ligase</keyword>
<dbReference type="GO" id="GO:0005739">
    <property type="term" value="C:mitochondrion"/>
    <property type="evidence" value="ECO:0007669"/>
    <property type="project" value="TreeGrafter"/>
</dbReference>
<proteinExistence type="inferred from homology"/>
<evidence type="ECO:0000313" key="11">
    <source>
        <dbReference type="Proteomes" id="UP000317494"/>
    </source>
</evidence>
<dbReference type="InterPro" id="IPR024088">
    <property type="entry name" value="Tyr-tRNA-ligase_bac-type"/>
</dbReference>
<dbReference type="NCBIfam" id="TIGR00234">
    <property type="entry name" value="tyrS"/>
    <property type="match status" value="2"/>
</dbReference>
<evidence type="ECO:0000256" key="8">
    <source>
        <dbReference type="ARBA" id="ARBA00048248"/>
    </source>
</evidence>
<reference evidence="10 11" key="1">
    <citation type="journal article" date="2019" name="Sci. Rep.">
        <title>Comparative genomics of chytrid fungi reveal insights into the obligate biotrophic and pathogenic lifestyle of Synchytrium endobioticum.</title>
        <authorList>
            <person name="van de Vossenberg B.T.L.H."/>
            <person name="Warris S."/>
            <person name="Nguyen H.D.T."/>
            <person name="van Gent-Pelzer M.P.E."/>
            <person name="Joly D.L."/>
            <person name="van de Geest H.C."/>
            <person name="Bonants P.J.M."/>
            <person name="Smith D.S."/>
            <person name="Levesque C.A."/>
            <person name="van der Lee T.A.J."/>
        </authorList>
    </citation>
    <scope>NUCLEOTIDE SEQUENCE [LARGE SCALE GENOMIC DNA]</scope>
    <source>
        <strain evidence="10 11">MB42</strain>
    </source>
</reference>
<dbReference type="FunFam" id="1.10.240.10:FF:000001">
    <property type="entry name" value="Tyrosine--tRNA ligase"/>
    <property type="match status" value="2"/>
</dbReference>
<dbReference type="PRINTS" id="PR01040">
    <property type="entry name" value="TRNASYNTHTYR"/>
</dbReference>
<accession>A0A507CV95</accession>
<dbReference type="InterPro" id="IPR036986">
    <property type="entry name" value="S4_RNA-bd_sf"/>
</dbReference>
<keyword evidence="11" id="KW-1185">Reference proteome</keyword>
<evidence type="ECO:0000313" key="10">
    <source>
        <dbReference type="EMBL" id="TPX43124.1"/>
    </source>
</evidence>
<comment type="caution">
    <text evidence="10">The sequence shown here is derived from an EMBL/GenBank/DDBJ whole genome shotgun (WGS) entry which is preliminary data.</text>
</comment>
<evidence type="ECO:0000256" key="9">
    <source>
        <dbReference type="RuleBase" id="RU361234"/>
    </source>
</evidence>
<evidence type="ECO:0000256" key="3">
    <source>
        <dbReference type="ARBA" id="ARBA00022741"/>
    </source>
</evidence>